<evidence type="ECO:0000313" key="1">
    <source>
        <dbReference type="EMBL" id="MBM6699928.1"/>
    </source>
</evidence>
<proteinExistence type="predicted"/>
<accession>A0A938WYG2</accession>
<name>A0A938WYG2_9BIFI</name>
<protein>
    <submittedName>
        <fullName evidence="1">Uncharacterized protein</fullName>
    </submittedName>
</protein>
<keyword evidence="2" id="KW-1185">Reference proteome</keyword>
<dbReference type="Proteomes" id="UP000718821">
    <property type="component" value="Unassembled WGS sequence"/>
</dbReference>
<reference evidence="1" key="1">
    <citation type="submission" date="2020-08" db="EMBL/GenBank/DDBJ databases">
        <authorList>
            <person name="Cejkova D."/>
            <person name="Kubasova T."/>
            <person name="Jahodarova E."/>
            <person name="Rychlik I."/>
        </authorList>
    </citation>
    <scope>NUCLEOTIDE SEQUENCE</scope>
    <source>
        <strain evidence="1">An836</strain>
    </source>
</reference>
<organism evidence="1 2">
    <name type="scientific">Bifidobacterium pullorum subsp. saeculare</name>
    <dbReference type="NCBI Taxonomy" id="78257"/>
    <lineage>
        <taxon>Bacteria</taxon>
        <taxon>Bacillati</taxon>
        <taxon>Actinomycetota</taxon>
        <taxon>Actinomycetes</taxon>
        <taxon>Bifidobacteriales</taxon>
        <taxon>Bifidobacteriaceae</taxon>
        <taxon>Bifidobacterium</taxon>
    </lineage>
</organism>
<dbReference type="AlphaFoldDB" id="A0A938WYG2"/>
<sequence length="258" mass="27333">MASELITGFAGTPHVGSDDIGAFQAGILGAGSYVLQTGQQLKATVASANKVTIGTGDLVMNGRHVRMATATDLTIENGSQGQKRNDLIVCRYSKVSDGKETATLTVVKGTATTGTPADPSYNKTSILDGASTSDMPLYRIPITNLSVGTPVQLFKVLTPLDTVGDSVTQMIEAGTLSVKPTALGASYIKFAHPHDAPSLAVTATIARWSGDEDRGRYVIPTVWDTTKEAFQLRFYRRDLGDWAGAFDCAVSWIAVWSA</sequence>
<dbReference type="EMBL" id="JACLYU010000010">
    <property type="protein sequence ID" value="MBM6699928.1"/>
    <property type="molecule type" value="Genomic_DNA"/>
</dbReference>
<comment type="caution">
    <text evidence="1">The sequence shown here is derived from an EMBL/GenBank/DDBJ whole genome shotgun (WGS) entry which is preliminary data.</text>
</comment>
<reference evidence="1" key="2">
    <citation type="journal article" date="2021" name="Sci. Rep.">
        <title>The distribution of antibiotic resistance genes in chicken gut microbiota commensals.</title>
        <authorList>
            <person name="Juricova H."/>
            <person name="Matiasovicova J."/>
            <person name="Kubasova T."/>
            <person name="Cejkova D."/>
            <person name="Rychlik I."/>
        </authorList>
    </citation>
    <scope>NUCLEOTIDE SEQUENCE</scope>
    <source>
        <strain evidence="1">An836</strain>
    </source>
</reference>
<evidence type="ECO:0000313" key="2">
    <source>
        <dbReference type="Proteomes" id="UP000718821"/>
    </source>
</evidence>
<dbReference type="RefSeq" id="WP_204469063.1">
    <property type="nucleotide sequence ID" value="NZ_JACLYU010000010.1"/>
</dbReference>
<gene>
    <name evidence="1" type="ORF">H7U32_06330</name>
</gene>